<gene>
    <name evidence="2" type="ORF">HJG63_010171</name>
</gene>
<reference evidence="2 3" key="1">
    <citation type="journal article" date="2020" name="Nature">
        <title>Six reference-quality genomes reveal evolution of bat adaptations.</title>
        <authorList>
            <person name="Jebb D."/>
            <person name="Huang Z."/>
            <person name="Pippel M."/>
            <person name="Hughes G.M."/>
            <person name="Lavrichenko K."/>
            <person name="Devanna P."/>
            <person name="Winkler S."/>
            <person name="Jermiin L.S."/>
            <person name="Skirmuntt E.C."/>
            <person name="Katzourakis A."/>
            <person name="Burkitt-Gray L."/>
            <person name="Ray D.A."/>
            <person name="Sullivan K.A.M."/>
            <person name="Roscito J.G."/>
            <person name="Kirilenko B.M."/>
            <person name="Davalos L.M."/>
            <person name="Corthals A.P."/>
            <person name="Power M.L."/>
            <person name="Jones G."/>
            <person name="Ransome R.D."/>
            <person name="Dechmann D.K.N."/>
            <person name="Locatelli A.G."/>
            <person name="Puechmaille S.J."/>
            <person name="Fedrigo O."/>
            <person name="Jarvis E.D."/>
            <person name="Hiller M."/>
            <person name="Vernes S.C."/>
            <person name="Myers E.W."/>
            <person name="Teeling E.C."/>
        </authorList>
    </citation>
    <scope>NUCLEOTIDE SEQUENCE [LARGE SCALE GENOMIC DNA]</scope>
    <source>
        <strain evidence="2">MRouAeg1</strain>
        <tissue evidence="2">Muscle</tissue>
    </source>
</reference>
<dbReference type="Proteomes" id="UP000593571">
    <property type="component" value="Unassembled WGS sequence"/>
</dbReference>
<accession>A0A7J8JHK3</accession>
<sequence length="172" mass="19599">MLANLSLLMATVCDMVKLKLGIATTMLQQHFQHLMTPLCTNSRLKLLRILFFSKVAVYSLLYNKYTSLPLLKKKKSTPNIVGYLQHYYSCPTNLTFFTRSFYLLKIRKAPLFQSSPVSPQACSQASLTIIYFQRGTRSKGKKKSDTNQVTASNRSKESGMESLKQAWLRDQA</sequence>
<dbReference type="AlphaFoldDB" id="A0A7J8JHK3"/>
<evidence type="ECO:0000256" key="1">
    <source>
        <dbReference type="SAM" id="MobiDB-lite"/>
    </source>
</evidence>
<name>A0A7J8JHK3_ROUAE</name>
<evidence type="ECO:0000313" key="2">
    <source>
        <dbReference type="EMBL" id="KAF6495805.1"/>
    </source>
</evidence>
<evidence type="ECO:0000313" key="3">
    <source>
        <dbReference type="Proteomes" id="UP000593571"/>
    </source>
</evidence>
<keyword evidence="3" id="KW-1185">Reference proteome</keyword>
<protein>
    <submittedName>
        <fullName evidence="2">Uncharacterized protein</fullName>
    </submittedName>
</protein>
<organism evidence="2 3">
    <name type="scientific">Rousettus aegyptiacus</name>
    <name type="common">Egyptian fruit bat</name>
    <name type="synonym">Pteropus aegyptiacus</name>
    <dbReference type="NCBI Taxonomy" id="9407"/>
    <lineage>
        <taxon>Eukaryota</taxon>
        <taxon>Metazoa</taxon>
        <taxon>Chordata</taxon>
        <taxon>Craniata</taxon>
        <taxon>Vertebrata</taxon>
        <taxon>Euteleostomi</taxon>
        <taxon>Mammalia</taxon>
        <taxon>Eutheria</taxon>
        <taxon>Laurasiatheria</taxon>
        <taxon>Chiroptera</taxon>
        <taxon>Yinpterochiroptera</taxon>
        <taxon>Pteropodoidea</taxon>
        <taxon>Pteropodidae</taxon>
        <taxon>Rousettinae</taxon>
        <taxon>Rousettus</taxon>
    </lineage>
</organism>
<dbReference type="EMBL" id="JACASE010000002">
    <property type="protein sequence ID" value="KAF6495805.1"/>
    <property type="molecule type" value="Genomic_DNA"/>
</dbReference>
<proteinExistence type="predicted"/>
<comment type="caution">
    <text evidence="2">The sequence shown here is derived from an EMBL/GenBank/DDBJ whole genome shotgun (WGS) entry which is preliminary data.</text>
</comment>
<feature type="region of interest" description="Disordered" evidence="1">
    <location>
        <begin position="137"/>
        <end position="172"/>
    </location>
</feature>